<feature type="transmembrane region" description="Helical" evidence="1">
    <location>
        <begin position="109"/>
        <end position="125"/>
    </location>
</feature>
<protein>
    <submittedName>
        <fullName evidence="2">Uncharacterized protein</fullName>
    </submittedName>
</protein>
<feature type="transmembrane region" description="Helical" evidence="1">
    <location>
        <begin position="37"/>
        <end position="55"/>
    </location>
</feature>
<keyword evidence="1" id="KW-0472">Membrane</keyword>
<keyword evidence="1" id="KW-0812">Transmembrane</keyword>
<feature type="transmembrane region" description="Helical" evidence="1">
    <location>
        <begin position="137"/>
        <end position="159"/>
    </location>
</feature>
<gene>
    <name evidence="2" type="ORF">U5G49_001740</name>
</gene>
<dbReference type="RefSeq" id="WP_193444971.1">
    <property type="nucleotide sequence ID" value="NZ_BSOQ01000045.1"/>
</dbReference>
<keyword evidence="1" id="KW-1133">Transmembrane helix</keyword>
<evidence type="ECO:0000256" key="1">
    <source>
        <dbReference type="SAM" id="Phobius"/>
    </source>
</evidence>
<proteinExistence type="predicted"/>
<sequence>MTMRRFKKSLAAWGVLAAIFSFWVLFALLRQDQLTKVSYGLALGAIFAVLIRYTKDAFYSLREGREGYNFLVVGVYLTFVILFWQRIWAIVLDMYDRPDSLVYSPVSPFISWMLMIASALVAMAPDVDNGKVANASLLRFGIALFIAGLISGISITSFLS</sequence>
<evidence type="ECO:0000313" key="2">
    <source>
        <dbReference type="EMBL" id="WQN36651.1"/>
    </source>
</evidence>
<evidence type="ECO:0000313" key="3">
    <source>
        <dbReference type="Proteomes" id="UP001322785"/>
    </source>
</evidence>
<accession>A0ABZ0ZAN2</accession>
<dbReference type="Proteomes" id="UP001322785">
    <property type="component" value="Chromosome"/>
</dbReference>
<reference evidence="2 3" key="1">
    <citation type="submission" date="2023-12" db="EMBL/GenBank/DDBJ databases">
        <authorList>
            <person name="Menendez E."/>
            <person name="Kaur S."/>
            <person name="Flores-Felix J.D."/>
            <person name="diCenzo G.C."/>
            <person name="Peix A."/>
            <person name="Velazquez E."/>
        </authorList>
    </citation>
    <scope>NUCLEOTIDE SEQUENCE [LARGE SCALE GENOMIC DNA]</scope>
    <source>
        <strain evidence="2 3">CIP 108029</strain>
    </source>
</reference>
<organism evidence="2 3">
    <name type="scientific">Rhizobium indigoferae</name>
    <dbReference type="NCBI Taxonomy" id="158891"/>
    <lineage>
        <taxon>Bacteria</taxon>
        <taxon>Pseudomonadati</taxon>
        <taxon>Pseudomonadota</taxon>
        <taxon>Alphaproteobacteria</taxon>
        <taxon>Hyphomicrobiales</taxon>
        <taxon>Rhizobiaceae</taxon>
        <taxon>Rhizobium/Agrobacterium group</taxon>
        <taxon>Rhizobium</taxon>
    </lineage>
</organism>
<feature type="transmembrane region" description="Helical" evidence="1">
    <location>
        <begin position="67"/>
        <end position="89"/>
    </location>
</feature>
<dbReference type="EMBL" id="CP140635">
    <property type="protein sequence ID" value="WQN36651.1"/>
    <property type="molecule type" value="Genomic_DNA"/>
</dbReference>
<name>A0ABZ0ZAN2_9HYPH</name>
<keyword evidence="3" id="KW-1185">Reference proteome</keyword>